<dbReference type="InterPro" id="IPR026575">
    <property type="entry name" value="GpdQ/CpdA-like"/>
</dbReference>
<dbReference type="GO" id="GO:0004112">
    <property type="term" value="F:cyclic-nucleotide phosphodiesterase activity"/>
    <property type="evidence" value="ECO:0007669"/>
    <property type="project" value="InterPro"/>
</dbReference>
<dbReference type="CDD" id="cd07402">
    <property type="entry name" value="MPP_GpdQ"/>
    <property type="match status" value="1"/>
</dbReference>
<dbReference type="InterPro" id="IPR050884">
    <property type="entry name" value="CNP_phosphodiesterase-III"/>
</dbReference>
<evidence type="ECO:0000313" key="6">
    <source>
        <dbReference type="EMBL" id="NDV88245.1"/>
    </source>
</evidence>
<dbReference type="InterPro" id="IPR042283">
    <property type="entry name" value="GpdQ_catalytic"/>
</dbReference>
<dbReference type="InterPro" id="IPR004843">
    <property type="entry name" value="Calcineurin-like_PHP"/>
</dbReference>
<evidence type="ECO:0000256" key="3">
    <source>
        <dbReference type="ARBA" id="ARBA00023004"/>
    </source>
</evidence>
<dbReference type="EMBL" id="JAAAMJ010000014">
    <property type="protein sequence ID" value="NDV88245.1"/>
    <property type="molecule type" value="Genomic_DNA"/>
</dbReference>
<feature type="domain" description="Calcineurin-like phosphoesterase" evidence="5">
    <location>
        <begin position="1"/>
        <end position="197"/>
    </location>
</feature>
<dbReference type="InterPro" id="IPR042281">
    <property type="entry name" value="GpdQ_beta-strand"/>
</dbReference>
<keyword evidence="3" id="KW-0408">Iron</keyword>
<dbReference type="GO" id="GO:0046872">
    <property type="term" value="F:metal ion binding"/>
    <property type="evidence" value="ECO:0007669"/>
    <property type="project" value="UniProtKB-KW"/>
</dbReference>
<dbReference type="AlphaFoldDB" id="A0A6L9MKG8"/>
<proteinExistence type="inferred from homology"/>
<name>A0A6L9MKG8_9HYPH</name>
<dbReference type="Gene3D" id="3.60.21.40">
    <property type="entry name" value="GpdQ, catalytic alpha/beta sandwich domain"/>
    <property type="match status" value="1"/>
</dbReference>
<evidence type="ECO:0000256" key="4">
    <source>
        <dbReference type="ARBA" id="ARBA00025742"/>
    </source>
</evidence>
<keyword evidence="1" id="KW-0479">Metal-binding</keyword>
<protein>
    <submittedName>
        <fullName evidence="6">Phosphodiesterase</fullName>
    </submittedName>
</protein>
<dbReference type="InterPro" id="IPR029052">
    <property type="entry name" value="Metallo-depent_PP-like"/>
</dbReference>
<dbReference type="Proteomes" id="UP000476332">
    <property type="component" value="Unassembled WGS sequence"/>
</dbReference>
<comment type="similarity">
    <text evidence="4">Belongs to the cyclic nucleotide phosphodiesterase class-III family.</text>
</comment>
<dbReference type="PANTHER" id="PTHR42988">
    <property type="entry name" value="PHOSPHOHYDROLASE"/>
    <property type="match status" value="1"/>
</dbReference>
<keyword evidence="7" id="KW-1185">Reference proteome</keyword>
<comment type="caution">
    <text evidence="6">The sequence shown here is derived from an EMBL/GenBank/DDBJ whole genome shotgun (WGS) entry which is preliminary data.</text>
</comment>
<evidence type="ECO:0000259" key="5">
    <source>
        <dbReference type="Pfam" id="PF00149"/>
    </source>
</evidence>
<organism evidence="6 7">
    <name type="scientific">Aurantimonas aggregata</name>
    <dbReference type="NCBI Taxonomy" id="2047720"/>
    <lineage>
        <taxon>Bacteria</taxon>
        <taxon>Pseudomonadati</taxon>
        <taxon>Pseudomonadota</taxon>
        <taxon>Alphaproteobacteria</taxon>
        <taxon>Hyphomicrobiales</taxon>
        <taxon>Aurantimonadaceae</taxon>
        <taxon>Aurantimonas</taxon>
    </lineage>
</organism>
<evidence type="ECO:0000313" key="7">
    <source>
        <dbReference type="Proteomes" id="UP000476332"/>
    </source>
</evidence>
<dbReference type="RefSeq" id="WP_163045079.1">
    <property type="nucleotide sequence ID" value="NZ_JAAAMJ010000014.1"/>
</dbReference>
<sequence>MLIAHISDPHVRPAGELAYGVSETNVYLEHAVHALSRLDPQPDCVIVTGDLTDCGLDAEYAIVAGLLSGLPVPVYCVPGNHDRREPFRAAFAGAGYLPATGELNYVVDRGELRIVALDSLVPGENHGALSPATLDFLAAALADAPDRPTLVMLHHPPFDTGIGHMDKNGLREGREALEALVGRHAQVERVLCGHVHRSIQRRFGGTICQIAPSVGHQVAFDLRDGGPSAFVLEPPAFMVHSLHGRSIVSHTVPVDRAPGPFPFVLPDDYPGRQG</sequence>
<gene>
    <name evidence="6" type="ORF">GTW51_16215</name>
</gene>
<dbReference type="Pfam" id="PF00149">
    <property type="entry name" value="Metallophos"/>
    <property type="match status" value="1"/>
</dbReference>
<dbReference type="Gene3D" id="3.30.750.180">
    <property type="entry name" value="GpdQ, beta-strand dimerisation domain"/>
    <property type="match status" value="1"/>
</dbReference>
<evidence type="ECO:0000256" key="2">
    <source>
        <dbReference type="ARBA" id="ARBA00022801"/>
    </source>
</evidence>
<keyword evidence="2" id="KW-0378">Hydrolase</keyword>
<accession>A0A6L9MKG8</accession>
<dbReference type="SUPFAM" id="SSF56300">
    <property type="entry name" value="Metallo-dependent phosphatases"/>
    <property type="match status" value="1"/>
</dbReference>
<reference evidence="6 7" key="1">
    <citation type="submission" date="2020-01" db="EMBL/GenBank/DDBJ databases">
        <title>Genomes of bacteria type strains.</title>
        <authorList>
            <person name="Chen J."/>
            <person name="Zhu S."/>
            <person name="Chen J."/>
        </authorList>
    </citation>
    <scope>NUCLEOTIDE SEQUENCE [LARGE SCALE GENOMIC DNA]</scope>
    <source>
        <strain evidence="6 7">KCTC 52919</strain>
    </source>
</reference>
<evidence type="ECO:0000256" key="1">
    <source>
        <dbReference type="ARBA" id="ARBA00022723"/>
    </source>
</evidence>
<dbReference type="PANTHER" id="PTHR42988:SF2">
    <property type="entry name" value="CYCLIC NUCLEOTIDE PHOSPHODIESTERASE CBUA0032-RELATED"/>
    <property type="match status" value="1"/>
</dbReference>